<proteinExistence type="predicted"/>
<sequence length="395" mass="41726">MGIDEKKSIIHRKAKGGRDEFDARVMSSAKSLRLSLAKVADKMFGLAVTVTTVEQVKLSHQDVKTEAGDDGLLLLLDGPVGARGAVAVDTQVLTALIEVQTTGGVRQGDSPSRPVTRTDAAIVAPFMDAVLRRYDTQLTEADPDHVEENYRFGDMIEDARTLALALEAPEYDLYRLTLDIEEGAKTGILKLLLPHREIVQMAARSGDRKSDNSGGLEKHLLEAQVVMDAVLTRLRLPLNEICALRPGMTIPLDAGALSKTQLVVSGGHVAAKAKMGQVNGMRAVRLLAPATTETLPETGPSGRLLKADRSTHNTAMQDDVVDGVAHPAEEAPVSSGPGSAMTDTSPPPGGAKPDELGNTEADQAGAGDAGELSAEELALAANALQASVRDERENA</sequence>
<dbReference type="EMBL" id="FWXB01000008">
    <property type="protein sequence ID" value="SMC12524.1"/>
    <property type="molecule type" value="Genomic_DNA"/>
</dbReference>
<dbReference type="InterPro" id="IPR001543">
    <property type="entry name" value="FliN-like_C"/>
</dbReference>
<dbReference type="Proteomes" id="UP000193224">
    <property type="component" value="Unassembled WGS sequence"/>
</dbReference>
<dbReference type="InterPro" id="IPR036429">
    <property type="entry name" value="SpoA-like_sf"/>
</dbReference>
<dbReference type="Pfam" id="PF01052">
    <property type="entry name" value="FliMN_C"/>
    <property type="match status" value="1"/>
</dbReference>
<feature type="region of interest" description="Disordered" evidence="1">
    <location>
        <begin position="328"/>
        <end position="373"/>
    </location>
</feature>
<dbReference type="Gene3D" id="2.30.330.10">
    <property type="entry name" value="SpoA-like"/>
    <property type="match status" value="1"/>
</dbReference>
<feature type="compositionally biased region" description="Low complexity" evidence="1">
    <location>
        <begin position="361"/>
        <end position="373"/>
    </location>
</feature>
<keyword evidence="3" id="KW-0969">Cilium</keyword>
<dbReference type="AlphaFoldDB" id="A0A1X7BSH9"/>
<evidence type="ECO:0000313" key="3">
    <source>
        <dbReference type="EMBL" id="SMC12524.1"/>
    </source>
</evidence>
<reference evidence="3 4" key="1">
    <citation type="submission" date="2017-03" db="EMBL/GenBank/DDBJ databases">
        <authorList>
            <person name="Afonso C.L."/>
            <person name="Miller P.J."/>
            <person name="Scott M.A."/>
            <person name="Spackman E."/>
            <person name="Goraichik I."/>
            <person name="Dimitrov K.M."/>
            <person name="Suarez D.L."/>
            <person name="Swayne D.E."/>
        </authorList>
    </citation>
    <scope>NUCLEOTIDE SEQUENCE [LARGE SCALE GENOMIC DNA]</scope>
    <source>
        <strain evidence="3 4">CECT 7745</strain>
    </source>
</reference>
<feature type="domain" description="Flagellar motor switch protein FliN-like C-terminal" evidence="2">
    <location>
        <begin position="219"/>
        <end position="287"/>
    </location>
</feature>
<dbReference type="SUPFAM" id="SSF101801">
    <property type="entry name" value="Surface presentation of antigens (SPOA)"/>
    <property type="match status" value="1"/>
</dbReference>
<organism evidence="3 4">
    <name type="scientific">Roseovarius aestuarii</name>
    <dbReference type="NCBI Taxonomy" id="475083"/>
    <lineage>
        <taxon>Bacteria</taxon>
        <taxon>Pseudomonadati</taxon>
        <taxon>Pseudomonadota</taxon>
        <taxon>Alphaproteobacteria</taxon>
        <taxon>Rhodobacterales</taxon>
        <taxon>Roseobacteraceae</taxon>
        <taxon>Roseovarius</taxon>
    </lineage>
</organism>
<gene>
    <name evidence="3" type="ORF">ROA7745_02350</name>
</gene>
<name>A0A1X7BSH9_9RHOB</name>
<protein>
    <submittedName>
        <fullName evidence="3">Flagellar motor switch protein FliM</fullName>
    </submittedName>
</protein>
<evidence type="ECO:0000259" key="2">
    <source>
        <dbReference type="Pfam" id="PF01052"/>
    </source>
</evidence>
<keyword evidence="4" id="KW-1185">Reference proteome</keyword>
<dbReference type="OrthoDB" id="7824563at2"/>
<keyword evidence="3" id="KW-0966">Cell projection</keyword>
<keyword evidence="3" id="KW-0282">Flagellum</keyword>
<dbReference type="RefSeq" id="WP_085800482.1">
    <property type="nucleotide sequence ID" value="NZ_FWXB01000008.1"/>
</dbReference>
<accession>A0A1X7BSH9</accession>
<evidence type="ECO:0000313" key="4">
    <source>
        <dbReference type="Proteomes" id="UP000193224"/>
    </source>
</evidence>
<evidence type="ECO:0000256" key="1">
    <source>
        <dbReference type="SAM" id="MobiDB-lite"/>
    </source>
</evidence>